<feature type="domain" description="Prohead serine protease" evidence="4">
    <location>
        <begin position="45"/>
        <end position="152"/>
    </location>
</feature>
<dbReference type="InterPro" id="IPR054613">
    <property type="entry name" value="Peptidase_S78_dom"/>
</dbReference>
<evidence type="ECO:0000313" key="6">
    <source>
        <dbReference type="Proteomes" id="UP001596098"/>
    </source>
</evidence>
<comment type="caution">
    <text evidence="5">The sequence shown here is derived from an EMBL/GenBank/DDBJ whole genome shotgun (WGS) entry which is preliminary data.</text>
</comment>
<gene>
    <name evidence="5" type="ORF">ACFPWU_08280</name>
</gene>
<keyword evidence="3" id="KW-0378">Hydrolase</keyword>
<sequence length="575" mass="61231">MIPKTHRFDNPAAVTFKVNRETRTIRGLAVPWGEIGDNGRGRFRFKRGSLTWDKVKLLNAHDWDQTIGVVKFEDTDEGLLMAASVAQTRLGDEVLSLAEIGAIDGLSIGLADDIDFDLVDGVHEVSRGVVIETSTTPIPAFENAQIRSVAASASGTTSGRNLMDEDETTTATVEDRLTAVEDRVTTLETTVNQVEETVEETVGEIATLSKIKTPVATFAAGSAASRLTVREEPMYRFEGSVRAPSGFDFAEDLFKAARFGDQAAKDRVIRFAAEDRGGLTFATTSDTAAVNPVEHRPDMFLGQAPAPSSPLFDFFRKGSIDGPQTFDYAKLDRVATTATVANHVEGVEPTATNVSTAKGTTVTPSAVSGKVHITREVAAGRGTPTASALARDEFHRTFGIALETKTHAIISAASASITSLTAAITAGADGKALGLALKTGLLKLQFQADGSRFVQGFGHEDLYTTLALVENGDGEPVYPIINPQNRDGIAGDKYSFIDVAGYRFTPTATLGATSASASLSYVADPAAVHVWASGLTELDMLGQDVEGWDIGCFGWFAGLMYDVTGLRKISYDPTA</sequence>
<evidence type="ECO:0000256" key="1">
    <source>
        <dbReference type="ARBA" id="ARBA00022612"/>
    </source>
</evidence>
<accession>A0ABW1QXH6</accession>
<keyword evidence="6" id="KW-1185">Reference proteome</keyword>
<proteinExistence type="predicted"/>
<evidence type="ECO:0000256" key="2">
    <source>
        <dbReference type="ARBA" id="ARBA00022670"/>
    </source>
</evidence>
<dbReference type="GO" id="GO:0006508">
    <property type="term" value="P:proteolysis"/>
    <property type="evidence" value="ECO:0007669"/>
    <property type="project" value="UniProtKB-KW"/>
</dbReference>
<keyword evidence="2 5" id="KW-0645">Protease</keyword>
<dbReference type="Proteomes" id="UP001596098">
    <property type="component" value="Unassembled WGS sequence"/>
</dbReference>
<dbReference type="Pfam" id="PF04586">
    <property type="entry name" value="Peptidase_S78"/>
    <property type="match status" value="1"/>
</dbReference>
<organism evidence="5 6">
    <name type="scientific">Nocardioides yefusunii</name>
    <dbReference type="NCBI Taxonomy" id="2500546"/>
    <lineage>
        <taxon>Bacteria</taxon>
        <taxon>Bacillati</taxon>
        <taxon>Actinomycetota</taxon>
        <taxon>Actinomycetes</taxon>
        <taxon>Propionibacteriales</taxon>
        <taxon>Nocardioidaceae</taxon>
        <taxon>Nocardioides</taxon>
    </lineage>
</organism>
<evidence type="ECO:0000313" key="5">
    <source>
        <dbReference type="EMBL" id="MFC6153657.1"/>
    </source>
</evidence>
<protein>
    <submittedName>
        <fullName evidence="5">HK97 family phage prohead protease</fullName>
    </submittedName>
</protein>
<dbReference type="GO" id="GO:0008233">
    <property type="term" value="F:peptidase activity"/>
    <property type="evidence" value="ECO:0007669"/>
    <property type="project" value="UniProtKB-KW"/>
</dbReference>
<reference evidence="6" key="1">
    <citation type="journal article" date="2019" name="Int. J. Syst. Evol. Microbiol.">
        <title>The Global Catalogue of Microorganisms (GCM) 10K type strain sequencing project: providing services to taxonomists for standard genome sequencing and annotation.</title>
        <authorList>
            <consortium name="The Broad Institute Genomics Platform"/>
            <consortium name="The Broad Institute Genome Sequencing Center for Infectious Disease"/>
            <person name="Wu L."/>
            <person name="Ma J."/>
        </authorList>
    </citation>
    <scope>NUCLEOTIDE SEQUENCE [LARGE SCALE GENOMIC DNA]</scope>
    <source>
        <strain evidence="6">DFY28</strain>
    </source>
</reference>
<evidence type="ECO:0000256" key="3">
    <source>
        <dbReference type="ARBA" id="ARBA00022801"/>
    </source>
</evidence>
<name>A0ABW1QXH6_9ACTN</name>
<evidence type="ECO:0000259" key="4">
    <source>
        <dbReference type="Pfam" id="PF04586"/>
    </source>
</evidence>
<keyword evidence="1" id="KW-1188">Viral release from host cell</keyword>
<dbReference type="EMBL" id="JBHSQI010000004">
    <property type="protein sequence ID" value="MFC6153657.1"/>
    <property type="molecule type" value="Genomic_DNA"/>
</dbReference>
<dbReference type="RefSeq" id="WP_128220046.1">
    <property type="nucleotide sequence ID" value="NZ_CP034929.1"/>
</dbReference>